<organism evidence="1 2">
    <name type="scientific">Trichogramma kaykai</name>
    <dbReference type="NCBI Taxonomy" id="54128"/>
    <lineage>
        <taxon>Eukaryota</taxon>
        <taxon>Metazoa</taxon>
        <taxon>Ecdysozoa</taxon>
        <taxon>Arthropoda</taxon>
        <taxon>Hexapoda</taxon>
        <taxon>Insecta</taxon>
        <taxon>Pterygota</taxon>
        <taxon>Neoptera</taxon>
        <taxon>Endopterygota</taxon>
        <taxon>Hymenoptera</taxon>
        <taxon>Apocrita</taxon>
        <taxon>Proctotrupomorpha</taxon>
        <taxon>Chalcidoidea</taxon>
        <taxon>Trichogrammatidae</taxon>
        <taxon>Trichogramma</taxon>
    </lineage>
</organism>
<proteinExistence type="predicted"/>
<sequence>MILSRILPAVSNIHSGRYDHGSVAGLPGFSIKTSLCRFQRVGKHPSLRHAVKKRQKLSKQASTAALRSVLGIPSGPGAAPILTRPYAHRSSLIPTSGIRCSFSTSREPISRGMTARTA</sequence>
<name>A0ABD2WGN4_9HYME</name>
<comment type="caution">
    <text evidence="1">The sequence shown here is derived from an EMBL/GenBank/DDBJ whole genome shotgun (WGS) entry which is preliminary data.</text>
</comment>
<keyword evidence="2" id="KW-1185">Reference proteome</keyword>
<dbReference type="AlphaFoldDB" id="A0ABD2WGN4"/>
<evidence type="ECO:0000313" key="1">
    <source>
        <dbReference type="EMBL" id="KAL3392215.1"/>
    </source>
</evidence>
<accession>A0ABD2WGN4</accession>
<dbReference type="EMBL" id="JBJJXI010000106">
    <property type="protein sequence ID" value="KAL3392215.1"/>
    <property type="molecule type" value="Genomic_DNA"/>
</dbReference>
<protein>
    <submittedName>
        <fullName evidence="1">Uncharacterized protein</fullName>
    </submittedName>
</protein>
<evidence type="ECO:0000313" key="2">
    <source>
        <dbReference type="Proteomes" id="UP001627154"/>
    </source>
</evidence>
<dbReference type="Proteomes" id="UP001627154">
    <property type="component" value="Unassembled WGS sequence"/>
</dbReference>
<gene>
    <name evidence="1" type="ORF">TKK_013048</name>
</gene>
<reference evidence="1 2" key="1">
    <citation type="journal article" date="2024" name="bioRxiv">
        <title>A reference genome for Trichogramma kaykai: A tiny desert-dwelling parasitoid wasp with competing sex-ratio distorters.</title>
        <authorList>
            <person name="Culotta J."/>
            <person name="Lindsey A.R."/>
        </authorList>
    </citation>
    <scope>NUCLEOTIDE SEQUENCE [LARGE SCALE GENOMIC DNA]</scope>
    <source>
        <strain evidence="1 2">KSX58</strain>
    </source>
</reference>